<evidence type="ECO:0000313" key="2">
    <source>
        <dbReference type="Proteomes" id="UP000053105"/>
    </source>
</evidence>
<accession>A0A0M9A3H4</accession>
<proteinExistence type="predicted"/>
<protein>
    <submittedName>
        <fullName evidence="1">Uncharacterized protein</fullName>
    </submittedName>
</protein>
<organism evidence="1 2">
    <name type="scientific">Melipona quadrifasciata</name>
    <dbReference type="NCBI Taxonomy" id="166423"/>
    <lineage>
        <taxon>Eukaryota</taxon>
        <taxon>Metazoa</taxon>
        <taxon>Ecdysozoa</taxon>
        <taxon>Arthropoda</taxon>
        <taxon>Hexapoda</taxon>
        <taxon>Insecta</taxon>
        <taxon>Pterygota</taxon>
        <taxon>Neoptera</taxon>
        <taxon>Endopterygota</taxon>
        <taxon>Hymenoptera</taxon>
        <taxon>Apocrita</taxon>
        <taxon>Aculeata</taxon>
        <taxon>Apoidea</taxon>
        <taxon>Anthophila</taxon>
        <taxon>Apidae</taxon>
        <taxon>Melipona</taxon>
    </lineage>
</organism>
<dbReference type="Proteomes" id="UP000053105">
    <property type="component" value="Unassembled WGS sequence"/>
</dbReference>
<reference evidence="1 2" key="1">
    <citation type="submission" date="2015-07" db="EMBL/GenBank/DDBJ databases">
        <title>The genome of Melipona quadrifasciata.</title>
        <authorList>
            <person name="Pan H."/>
            <person name="Kapheim K."/>
        </authorList>
    </citation>
    <scope>NUCLEOTIDE SEQUENCE [LARGE SCALE GENOMIC DNA]</scope>
    <source>
        <strain evidence="1">0111107301</strain>
        <tissue evidence="1">Whole body</tissue>
    </source>
</reference>
<dbReference type="AlphaFoldDB" id="A0A0M9A3H4"/>
<dbReference type="OrthoDB" id="10632673at2759"/>
<sequence>MGANQPSRFSYNNKSVSGLRSRSAISPHCGMSPRHYCVLLSSETVPYSFEKQDFQDFQDSDESSEISNRIQSDSNFRSIEKLRSASKLRSECSSLIIAAYNYINTGNCDFNKLIPQLYQFSLANIFIVAFFVGKLGHSYPDRKIFLPFQASEKSEKNSRKLLNEVFSMLYN</sequence>
<name>A0A0M9A3H4_9HYME</name>
<gene>
    <name evidence="1" type="ORF">WN51_14265</name>
</gene>
<evidence type="ECO:0000313" key="1">
    <source>
        <dbReference type="EMBL" id="KOX75193.1"/>
    </source>
</evidence>
<keyword evidence="2" id="KW-1185">Reference proteome</keyword>
<dbReference type="EMBL" id="KQ435769">
    <property type="protein sequence ID" value="KOX75193.1"/>
    <property type="molecule type" value="Genomic_DNA"/>
</dbReference>